<dbReference type="GO" id="GO:0043190">
    <property type="term" value="C:ATP-binding cassette (ABC) transporter complex"/>
    <property type="evidence" value="ECO:0007669"/>
    <property type="project" value="InterPro"/>
</dbReference>
<name>A0A0E0UT81_LISMM</name>
<feature type="signal peptide" evidence="1">
    <location>
        <begin position="1"/>
        <end position="25"/>
    </location>
</feature>
<dbReference type="EMBL" id="CP002816">
    <property type="protein sequence ID" value="AEH91170.1"/>
    <property type="molecule type" value="Genomic_DNA"/>
</dbReference>
<dbReference type="CDD" id="cd00995">
    <property type="entry name" value="PBP2_NikA_DppA_OppA_like"/>
    <property type="match status" value="1"/>
</dbReference>
<organism evidence="3 4">
    <name type="scientific">Listeria monocytogenes serotype 4a (strain M7)</name>
    <dbReference type="NCBI Taxonomy" id="1030009"/>
    <lineage>
        <taxon>Bacteria</taxon>
        <taxon>Bacillati</taxon>
        <taxon>Bacillota</taxon>
        <taxon>Bacilli</taxon>
        <taxon>Bacillales</taxon>
        <taxon>Listeriaceae</taxon>
        <taxon>Listeria</taxon>
    </lineage>
</organism>
<evidence type="ECO:0000256" key="1">
    <source>
        <dbReference type="SAM" id="SignalP"/>
    </source>
</evidence>
<dbReference type="KEGG" id="lmq:LMM7_0164"/>
<dbReference type="SUPFAM" id="SSF53850">
    <property type="entry name" value="Periplasmic binding protein-like II"/>
    <property type="match status" value="1"/>
</dbReference>
<evidence type="ECO:0000259" key="2">
    <source>
        <dbReference type="Pfam" id="PF00496"/>
    </source>
</evidence>
<dbReference type="PATRIC" id="fig|1030009.3.peg.159"/>
<dbReference type="PROSITE" id="PS51257">
    <property type="entry name" value="PROKAR_LIPOPROTEIN"/>
    <property type="match status" value="1"/>
</dbReference>
<dbReference type="HOGENOM" id="CLU_017028_8_4_9"/>
<dbReference type="RefSeq" id="WP_012582125.1">
    <property type="nucleotide sequence ID" value="NC_017537.1"/>
</dbReference>
<dbReference type="Gene3D" id="3.10.105.10">
    <property type="entry name" value="Dipeptide-binding Protein, Domain 3"/>
    <property type="match status" value="1"/>
</dbReference>
<evidence type="ECO:0000313" key="4">
    <source>
        <dbReference type="Proteomes" id="UP000000486"/>
    </source>
</evidence>
<accession>A0A0E0UT81</accession>
<keyword evidence="1" id="KW-0732">Signal</keyword>
<dbReference type="PANTHER" id="PTHR30290:SF59">
    <property type="entry name" value="OLIGOPEPTIDE ABC TRANSPORTER,SUBSTRATE-BINDING PROTEIN"/>
    <property type="match status" value="1"/>
</dbReference>
<feature type="domain" description="Solute-binding protein family 5" evidence="2">
    <location>
        <begin position="81"/>
        <end position="442"/>
    </location>
</feature>
<dbReference type="FunFam" id="3.90.76.10:FF:000004">
    <property type="entry name" value="Peptide ABC transporter substrate-binding protein"/>
    <property type="match status" value="1"/>
</dbReference>
<dbReference type="Gene3D" id="3.40.190.10">
    <property type="entry name" value="Periplasmic binding protein-like II"/>
    <property type="match status" value="1"/>
</dbReference>
<dbReference type="GO" id="GO:0015833">
    <property type="term" value="P:peptide transport"/>
    <property type="evidence" value="ECO:0007669"/>
    <property type="project" value="TreeGrafter"/>
</dbReference>
<dbReference type="InterPro" id="IPR039424">
    <property type="entry name" value="SBP_5"/>
</dbReference>
<sequence>MKKFLLVAVISVFALVLTACGGSGASSDKANGSGKAKDGGSLIIGVTGDPEVINPNYASDRVTLTIQQAVYAPLFWEVDGKPALAKSLDISDDNLTYTVKLKDGLTWHDGKPLTADDVVFTVNSILDTKQNSPNRGNFVFDDKPVKVEAVDDTTVKFTLPTVAPAFDNTIKTFFPIPKHIFEGVENIEKSDKNKNPIGSGPYKFVEYKTGEYVSLERFNDYFDGKPKLDKVTFRITKDQNAANLALQNGEINLKSIQPSDRNKVEKASAVNIITYPENRLSYATFNENQPALKSKELRQALSYALDREEIIDAAYGSDEYAKPASSFLTENTKYFTDKVETYDQDIAKAKKLVKESGFDTSQKLTVYYLNNSKSQESIALYLQQQYKEIGVTLDLKPTDPNALSNITLDRKNADYSIALNGYIMGNDPDAYKSLYLSDAPYNYSNYHNKDLDALWEKGAVTADDKERQEIYEKIQNTIADDAVIYPISYDNAVLALDSRYGGQKAATPQPVTMFRDLSKLYLTE</sequence>
<protein>
    <submittedName>
        <fullName evidence="3">Putative oligopeptide ABC transporter, substrate binding protein</fullName>
    </submittedName>
</protein>
<dbReference type="GO" id="GO:0042597">
    <property type="term" value="C:periplasmic space"/>
    <property type="evidence" value="ECO:0007669"/>
    <property type="project" value="UniProtKB-ARBA"/>
</dbReference>
<dbReference type="PIRSF" id="PIRSF002741">
    <property type="entry name" value="MppA"/>
    <property type="match status" value="1"/>
</dbReference>
<dbReference type="PANTHER" id="PTHR30290">
    <property type="entry name" value="PERIPLASMIC BINDING COMPONENT OF ABC TRANSPORTER"/>
    <property type="match status" value="1"/>
</dbReference>
<dbReference type="Proteomes" id="UP000000486">
    <property type="component" value="Chromosome"/>
</dbReference>
<feature type="chain" id="PRO_5002374248" evidence="1">
    <location>
        <begin position="26"/>
        <end position="524"/>
    </location>
</feature>
<proteinExistence type="predicted"/>
<dbReference type="AlphaFoldDB" id="A0A0E0UT81"/>
<dbReference type="Gene3D" id="3.90.76.10">
    <property type="entry name" value="Dipeptide-binding Protein, Domain 1"/>
    <property type="match status" value="1"/>
</dbReference>
<dbReference type="InterPro" id="IPR030678">
    <property type="entry name" value="Peptide/Ni-bd"/>
</dbReference>
<gene>
    <name evidence="3" type="primary">gsiB</name>
    <name evidence="3" type="ordered locus">LMM7_0164</name>
</gene>
<dbReference type="GO" id="GO:1904680">
    <property type="term" value="F:peptide transmembrane transporter activity"/>
    <property type="evidence" value="ECO:0007669"/>
    <property type="project" value="TreeGrafter"/>
</dbReference>
<reference evidence="3 4" key="1">
    <citation type="journal article" date="2011" name="J. Bacteriol.">
        <title>Genome sequence of the nonpathogenic Listeria monocytogenes serovar 4a strain M7.</title>
        <authorList>
            <person name="Chen J."/>
            <person name="Xia Y."/>
            <person name="Cheng C."/>
            <person name="Fang C."/>
            <person name="Shan Y."/>
            <person name="Jin G."/>
            <person name="Fang W."/>
        </authorList>
    </citation>
    <scope>NUCLEOTIDE SEQUENCE [LARGE SCALE GENOMIC DNA]</scope>
    <source>
        <strain evidence="3 4">M7</strain>
    </source>
</reference>
<evidence type="ECO:0000313" key="3">
    <source>
        <dbReference type="EMBL" id="AEH91170.1"/>
    </source>
</evidence>
<dbReference type="InterPro" id="IPR000914">
    <property type="entry name" value="SBP_5_dom"/>
</dbReference>
<dbReference type="Pfam" id="PF00496">
    <property type="entry name" value="SBP_bac_5"/>
    <property type="match status" value="1"/>
</dbReference>